<sequence>MVQKKKSPKSLINISLLKLSALQVNFCLRACISSSVPAASSIPSRASILQLKRRFLADSIHVGRIQNHADRASPRLHKNTS</sequence>
<accession>A0AAN7QHE7</accession>
<gene>
    <name evidence="1" type="ORF">SAY86_026170</name>
</gene>
<dbReference type="Proteomes" id="UP001346149">
    <property type="component" value="Unassembled WGS sequence"/>
</dbReference>
<evidence type="ECO:0000313" key="1">
    <source>
        <dbReference type="EMBL" id="KAK4765080.1"/>
    </source>
</evidence>
<dbReference type="EMBL" id="JAXQNO010000023">
    <property type="protein sequence ID" value="KAK4765080.1"/>
    <property type="molecule type" value="Genomic_DNA"/>
</dbReference>
<evidence type="ECO:0000313" key="2">
    <source>
        <dbReference type="Proteomes" id="UP001346149"/>
    </source>
</evidence>
<organism evidence="1 2">
    <name type="scientific">Trapa natans</name>
    <name type="common">Water chestnut</name>
    <dbReference type="NCBI Taxonomy" id="22666"/>
    <lineage>
        <taxon>Eukaryota</taxon>
        <taxon>Viridiplantae</taxon>
        <taxon>Streptophyta</taxon>
        <taxon>Embryophyta</taxon>
        <taxon>Tracheophyta</taxon>
        <taxon>Spermatophyta</taxon>
        <taxon>Magnoliopsida</taxon>
        <taxon>eudicotyledons</taxon>
        <taxon>Gunneridae</taxon>
        <taxon>Pentapetalae</taxon>
        <taxon>rosids</taxon>
        <taxon>malvids</taxon>
        <taxon>Myrtales</taxon>
        <taxon>Lythraceae</taxon>
        <taxon>Trapa</taxon>
    </lineage>
</organism>
<proteinExistence type="predicted"/>
<reference evidence="1 2" key="1">
    <citation type="journal article" date="2023" name="Hortic Res">
        <title>Pangenome of water caltrop reveals structural variations and asymmetric subgenome divergence after allopolyploidization.</title>
        <authorList>
            <person name="Zhang X."/>
            <person name="Chen Y."/>
            <person name="Wang L."/>
            <person name="Yuan Y."/>
            <person name="Fang M."/>
            <person name="Shi L."/>
            <person name="Lu R."/>
            <person name="Comes H.P."/>
            <person name="Ma Y."/>
            <person name="Chen Y."/>
            <person name="Huang G."/>
            <person name="Zhou Y."/>
            <person name="Zheng Z."/>
            <person name="Qiu Y."/>
        </authorList>
    </citation>
    <scope>NUCLEOTIDE SEQUENCE [LARGE SCALE GENOMIC DNA]</scope>
    <source>
        <strain evidence="1">F231</strain>
    </source>
</reference>
<name>A0AAN7QHE7_TRANT</name>
<comment type="caution">
    <text evidence="1">The sequence shown here is derived from an EMBL/GenBank/DDBJ whole genome shotgun (WGS) entry which is preliminary data.</text>
</comment>
<dbReference type="AlphaFoldDB" id="A0AAN7QHE7"/>
<protein>
    <submittedName>
        <fullName evidence="1">Uncharacterized protein</fullName>
    </submittedName>
</protein>
<keyword evidence="2" id="KW-1185">Reference proteome</keyword>